<organism evidence="1 2">
    <name type="scientific">Pisolithus tinctorius Marx 270</name>
    <dbReference type="NCBI Taxonomy" id="870435"/>
    <lineage>
        <taxon>Eukaryota</taxon>
        <taxon>Fungi</taxon>
        <taxon>Dikarya</taxon>
        <taxon>Basidiomycota</taxon>
        <taxon>Agaricomycotina</taxon>
        <taxon>Agaricomycetes</taxon>
        <taxon>Agaricomycetidae</taxon>
        <taxon>Boletales</taxon>
        <taxon>Sclerodermatineae</taxon>
        <taxon>Pisolithaceae</taxon>
        <taxon>Pisolithus</taxon>
    </lineage>
</organism>
<evidence type="ECO:0000313" key="2">
    <source>
        <dbReference type="Proteomes" id="UP000054217"/>
    </source>
</evidence>
<dbReference type="AlphaFoldDB" id="A0A0C3NS30"/>
<keyword evidence="2" id="KW-1185">Reference proteome</keyword>
<dbReference type="EMBL" id="KN832017">
    <property type="protein sequence ID" value="KIN98305.1"/>
    <property type="molecule type" value="Genomic_DNA"/>
</dbReference>
<sequence>MLEWTTCISPEDQQKFSSSCLIHNHFLKGIVSDDAHAALHVNVVPTYKTKTFAWVHEMYLLLYFKHYVHIYLSGLAISIDNSTVFLFDFWHTFHLQLLSCFKICKVLLSQQVQAFPPSEKYPCGYSDIVMVHMDIPCIVQVCTVFKFSWKASIQDPCFDTPLLYIELFDIVEFPEEILRMYRLRCRYFDMPSSQQQVGEILPITDVIHAVDSCVWCHTPKVLDCNVTSTTSLEVYNKFYLNNYSDKEWYCTIAEYL</sequence>
<reference evidence="1 2" key="1">
    <citation type="submission" date="2014-04" db="EMBL/GenBank/DDBJ databases">
        <authorList>
            <consortium name="DOE Joint Genome Institute"/>
            <person name="Kuo A."/>
            <person name="Kohler A."/>
            <person name="Costa M.D."/>
            <person name="Nagy L.G."/>
            <person name="Floudas D."/>
            <person name="Copeland A."/>
            <person name="Barry K.W."/>
            <person name="Cichocki N."/>
            <person name="Veneault-Fourrey C."/>
            <person name="LaButti K."/>
            <person name="Lindquist E.A."/>
            <person name="Lipzen A."/>
            <person name="Lundell T."/>
            <person name="Morin E."/>
            <person name="Murat C."/>
            <person name="Sun H."/>
            <person name="Tunlid A."/>
            <person name="Henrissat B."/>
            <person name="Grigoriev I.V."/>
            <person name="Hibbett D.S."/>
            <person name="Martin F."/>
            <person name="Nordberg H.P."/>
            <person name="Cantor M.N."/>
            <person name="Hua S.X."/>
        </authorList>
    </citation>
    <scope>NUCLEOTIDE SEQUENCE [LARGE SCALE GENOMIC DNA]</scope>
    <source>
        <strain evidence="1 2">Marx 270</strain>
    </source>
</reference>
<gene>
    <name evidence="1" type="ORF">M404DRAFT_968536</name>
</gene>
<reference evidence="2" key="2">
    <citation type="submission" date="2015-01" db="EMBL/GenBank/DDBJ databases">
        <title>Evolutionary Origins and Diversification of the Mycorrhizal Mutualists.</title>
        <authorList>
            <consortium name="DOE Joint Genome Institute"/>
            <consortium name="Mycorrhizal Genomics Consortium"/>
            <person name="Kohler A."/>
            <person name="Kuo A."/>
            <person name="Nagy L.G."/>
            <person name="Floudas D."/>
            <person name="Copeland A."/>
            <person name="Barry K.W."/>
            <person name="Cichocki N."/>
            <person name="Veneault-Fourrey C."/>
            <person name="LaButti K."/>
            <person name="Lindquist E.A."/>
            <person name="Lipzen A."/>
            <person name="Lundell T."/>
            <person name="Morin E."/>
            <person name="Murat C."/>
            <person name="Riley R."/>
            <person name="Ohm R."/>
            <person name="Sun H."/>
            <person name="Tunlid A."/>
            <person name="Henrissat B."/>
            <person name="Grigoriev I.V."/>
            <person name="Hibbett D.S."/>
            <person name="Martin F."/>
        </authorList>
    </citation>
    <scope>NUCLEOTIDE SEQUENCE [LARGE SCALE GENOMIC DNA]</scope>
    <source>
        <strain evidence="2">Marx 270</strain>
    </source>
</reference>
<dbReference type="HOGENOM" id="CLU_006344_10_0_1"/>
<dbReference type="InParanoid" id="A0A0C3NS30"/>
<proteinExistence type="predicted"/>
<dbReference type="OrthoDB" id="2650222at2759"/>
<accession>A0A0C3NS30</accession>
<evidence type="ECO:0000313" key="1">
    <source>
        <dbReference type="EMBL" id="KIN98305.1"/>
    </source>
</evidence>
<protein>
    <submittedName>
        <fullName evidence="1">Uncharacterized protein</fullName>
    </submittedName>
</protein>
<dbReference type="Proteomes" id="UP000054217">
    <property type="component" value="Unassembled WGS sequence"/>
</dbReference>
<name>A0A0C3NS30_PISTI</name>